<dbReference type="Gene3D" id="1.10.340.70">
    <property type="match status" value="1"/>
</dbReference>
<dbReference type="GO" id="GO:0019899">
    <property type="term" value="F:enzyme binding"/>
    <property type="evidence" value="ECO:0007669"/>
    <property type="project" value="UniProtKB-ARBA"/>
</dbReference>
<dbReference type="InterPro" id="IPR000477">
    <property type="entry name" value="RT_dom"/>
</dbReference>
<dbReference type="GO" id="GO:0003676">
    <property type="term" value="F:nucleic acid binding"/>
    <property type="evidence" value="ECO:0007669"/>
    <property type="project" value="InterPro"/>
</dbReference>
<dbReference type="Pfam" id="PF05585">
    <property type="entry name" value="DUF1758"/>
    <property type="match status" value="1"/>
</dbReference>
<name>A0A7I4Z1X4_HAECO</name>
<evidence type="ECO:0000259" key="5">
    <source>
        <dbReference type="PROSITE" id="PS50158"/>
    </source>
</evidence>
<keyword evidence="2" id="KW-0479">Metal-binding</keyword>
<dbReference type="InterPro" id="IPR008042">
    <property type="entry name" value="Retrotrans_Pao"/>
</dbReference>
<dbReference type="InterPro" id="IPR043128">
    <property type="entry name" value="Rev_trsase/Diguanyl_cyclase"/>
</dbReference>
<dbReference type="Pfam" id="PF17921">
    <property type="entry name" value="Integrase_H2C2"/>
    <property type="match status" value="1"/>
</dbReference>
<dbReference type="SMART" id="SM00343">
    <property type="entry name" value="ZnF_C2HC"/>
    <property type="match status" value="3"/>
</dbReference>
<protein>
    <submittedName>
        <fullName evidence="8">CCHC-type domain-containing protein</fullName>
    </submittedName>
</protein>
<keyword evidence="1" id="KW-0378">Hydrolase</keyword>
<dbReference type="InterPro" id="IPR008737">
    <property type="entry name" value="DUF1758"/>
</dbReference>
<keyword evidence="7" id="KW-1185">Reference proteome</keyword>
<dbReference type="PANTHER" id="PTHR47331">
    <property type="entry name" value="PHD-TYPE DOMAIN-CONTAINING PROTEIN"/>
    <property type="match status" value="1"/>
</dbReference>
<dbReference type="Gene3D" id="2.40.70.10">
    <property type="entry name" value="Acid Proteases"/>
    <property type="match status" value="1"/>
</dbReference>
<dbReference type="InterPro" id="IPR001878">
    <property type="entry name" value="Znf_CCHC"/>
</dbReference>
<dbReference type="Pfam" id="PF05380">
    <property type="entry name" value="Peptidase_A17"/>
    <property type="match status" value="1"/>
</dbReference>
<reference evidence="8" key="1">
    <citation type="submission" date="2020-12" db="UniProtKB">
        <authorList>
            <consortium name="WormBaseParasite"/>
        </authorList>
    </citation>
    <scope>IDENTIFICATION</scope>
    <source>
        <strain evidence="8">MHco3</strain>
    </source>
</reference>
<dbReference type="InterPro" id="IPR041588">
    <property type="entry name" value="Integrase_H2C2"/>
</dbReference>
<proteinExistence type="predicted"/>
<feature type="domain" description="Peptidase A2" evidence="6">
    <location>
        <begin position="550"/>
        <end position="565"/>
    </location>
</feature>
<keyword evidence="3" id="KW-0175">Coiled coil</keyword>
<feature type="coiled-coil region" evidence="3">
    <location>
        <begin position="239"/>
        <end position="266"/>
    </location>
</feature>
<dbReference type="CDD" id="cd00303">
    <property type="entry name" value="retropepsin_like"/>
    <property type="match status" value="1"/>
</dbReference>
<dbReference type="GO" id="GO:0004190">
    <property type="term" value="F:aspartic-type endopeptidase activity"/>
    <property type="evidence" value="ECO:0007669"/>
    <property type="project" value="InterPro"/>
</dbReference>
<accession>A0A7I4Z1X4</accession>
<dbReference type="InterPro" id="IPR036397">
    <property type="entry name" value="RNaseH_sf"/>
</dbReference>
<dbReference type="OrthoDB" id="5876684at2759"/>
<feature type="region of interest" description="Disordered" evidence="4">
    <location>
        <begin position="439"/>
        <end position="489"/>
    </location>
</feature>
<dbReference type="PANTHER" id="PTHR47331:SF1">
    <property type="entry name" value="GAG-LIKE PROTEIN"/>
    <property type="match status" value="1"/>
</dbReference>
<dbReference type="Proteomes" id="UP000025227">
    <property type="component" value="Unplaced"/>
</dbReference>
<dbReference type="Pfam" id="PF03564">
    <property type="entry name" value="DUF1759"/>
    <property type="match status" value="1"/>
</dbReference>
<evidence type="ECO:0000313" key="7">
    <source>
        <dbReference type="Proteomes" id="UP000025227"/>
    </source>
</evidence>
<dbReference type="Gene3D" id="3.30.70.270">
    <property type="match status" value="1"/>
</dbReference>
<dbReference type="Gene3D" id="3.10.10.10">
    <property type="entry name" value="HIV Type 1 Reverse Transcriptase, subunit A, domain 1"/>
    <property type="match status" value="1"/>
</dbReference>
<dbReference type="CDD" id="cd01644">
    <property type="entry name" value="RT_pepA17"/>
    <property type="match status" value="1"/>
</dbReference>
<dbReference type="SUPFAM" id="SSF53098">
    <property type="entry name" value="Ribonuclease H-like"/>
    <property type="match status" value="1"/>
</dbReference>
<dbReference type="InterPro" id="IPR043502">
    <property type="entry name" value="DNA/RNA_pol_sf"/>
</dbReference>
<dbReference type="WBParaSite" id="HCON_00161550-00001">
    <property type="protein sequence ID" value="HCON_00161550-00001"/>
    <property type="gene ID" value="HCON_00161550"/>
</dbReference>
<keyword evidence="2" id="KW-0862">Zinc</keyword>
<dbReference type="InterPro" id="IPR021109">
    <property type="entry name" value="Peptidase_aspartic_dom_sf"/>
</dbReference>
<dbReference type="Pfam" id="PF00078">
    <property type="entry name" value="RVT_1"/>
    <property type="match status" value="1"/>
</dbReference>
<evidence type="ECO:0000256" key="2">
    <source>
        <dbReference type="PROSITE-ProRule" id="PRU00047"/>
    </source>
</evidence>
<dbReference type="InterPro" id="IPR001995">
    <property type="entry name" value="Peptidase_A2_cat"/>
</dbReference>
<evidence type="ECO:0000256" key="1">
    <source>
        <dbReference type="ARBA" id="ARBA00022801"/>
    </source>
</evidence>
<evidence type="ECO:0000256" key="3">
    <source>
        <dbReference type="SAM" id="Coils"/>
    </source>
</evidence>
<dbReference type="SUPFAM" id="SSF50630">
    <property type="entry name" value="Acid proteases"/>
    <property type="match status" value="1"/>
</dbReference>
<feature type="compositionally biased region" description="Polar residues" evidence="4">
    <location>
        <begin position="470"/>
        <end position="479"/>
    </location>
</feature>
<dbReference type="PROSITE" id="PS50158">
    <property type="entry name" value="ZF_CCHC"/>
    <property type="match status" value="1"/>
</dbReference>
<dbReference type="InterPro" id="IPR005312">
    <property type="entry name" value="DUF1759"/>
</dbReference>
<dbReference type="InterPro" id="IPR012337">
    <property type="entry name" value="RNaseH-like_sf"/>
</dbReference>
<dbReference type="InterPro" id="IPR036875">
    <property type="entry name" value="Znf_CCHC_sf"/>
</dbReference>
<dbReference type="GO" id="GO:0006508">
    <property type="term" value="P:proteolysis"/>
    <property type="evidence" value="ECO:0007669"/>
    <property type="project" value="InterPro"/>
</dbReference>
<keyword evidence="2" id="KW-0863">Zinc-finger</keyword>
<sequence>MSSAGPASIRSQKGLLTRYCNSLTHLLESFESQVGPNVSISQDPKDLEQIQAFVFQLQDTSELVSNALGSFTNTIDAMADSIDEEHEKQAMQYIDTAHGVIDRATTLAIQLSAKLRSAHQRHMVMGNNTSYISQEPPEASTNDAATAIFTPGQHNVGILQPARPKLPAVPIPKFSGKVWEFHNFWRLFSANVHDQPLTNLQKFNYLVFSLQGEAREVIRRYAITDENYEEAVKFLQNKYGDTSKLIDTLQRRLESAKAESTGISAQRRLLEYLIPTISQLEKEKVSSNGSYLVRKILAKFNASLQRAVLTTFLSQNIRETEWSMQQVVQLLDQLISTEERITDMVTKGNTGNERTTEVPVQTKSLLWKSTTSNGCMFCASQPHKSSTCTQHATITERRNIMLEQNLCLNCGKPGHFLKECTSQGCRACQGKRHHHTLCPQRTKDQKSVTVAQAQPLRKAPSKRPLPQPPNKSFSVQQRARVQPKREDAQVNPIQTTSVKKGKAQLEEPVLPQEAVVVQSTGNKQAPREGVLLLTGSAKVGDVSGSRKKKVEILFDTGADQSFMSERLAQQLNLDRSLTRTLTMRTFGEEMPKTRTCKVATAGIWDQDGQKHELSLCTTPILTGAEKAAKLTQEDMDFLSSNGIVLSAAHNSTPRDPDILLGCDQLWTFLLTPCPQHTFPSGLHLIPSKLGYLLSGEQRGNTEQCKTGELTPEEITPSPVTINILTNFDGDLERWDRYWTMDSAGVCEFTGTKDAEKEAINAKVSEFFEQTIQRRSDGYYVRLPYKEGHDPLPSNKAIAMRRLHSELKLRQQPEILRLYDNTIQDQKEQGIIEQIPNDKTPEGDVLHYIPHQPVITPHKETTKLRIVFDASAHFSNQPSLNDVLHQIPLILPDLYAMLLRFRTAPYAVTADVERAFLQIRLHELRDATRFFWVKNVDAPVDNDNLTTYRFTRVTFGINTSPFLLGATVRHHLRATVEDEELAEEIRENLYVDNLILTANSPAEVQRKADQARRIFDDMGMNLRQFLSNETTINEAFPKEVGAQSTSQSVLGIMWDAQNDTLAIRCIFPLDETLTKRPVARRIASIYDPLGWLAPLTRAKCFQQKLWKHSFAWDENLPHDLYEEWTAIAHSIDGFQGFFPREFLKGGSNYNLAAFADASTIAIAASVYVFNETGVALAMGKCKLPSMRSKTTVPKLEVNALTLACRLVHSVWHAIKPRVIPTPRVCIFSDSQIVLAWLGSSTHSTGLGRLVSNRMKEIQKIVSTLRKDGLSVEFRYIATKENPADAGTRGLPKDQPQSHSWWSGPKFLREPPHQWTHPVYHLYEDTSNELENVVVTSIESDTAPSRSAPIIDLTRFSTLSRAKRVTVIALIFLKKLVKTLPTSRMNAIMEKVEVLHEIPADLTAINGSHIRAARRALIRNHQDIYLTTSYRKSMENTLRLVSDNENIWRSKGRLGSASLPQGAKNPIFIAPNSPLARLIIDEAHGTYHRGVEHTMATVRTQYWIPKLRQQVRKLVQQCVKCRRFNALPYQYPESTDLPDRRVLRSRPFEHIGLDFFDLPSPSTTEHAKKSYGCIFTCAVTRLIHLEMVHSLSTEDFINALRRFVARREVPVSITCDNAPTFLLGARILTEGTMQEGNILKVISDKEI</sequence>
<evidence type="ECO:0000256" key="4">
    <source>
        <dbReference type="SAM" id="MobiDB-lite"/>
    </source>
</evidence>
<dbReference type="GO" id="GO:0005737">
    <property type="term" value="C:cytoplasm"/>
    <property type="evidence" value="ECO:0007669"/>
    <property type="project" value="UniProtKB-ARBA"/>
</dbReference>
<dbReference type="GO" id="GO:0042575">
    <property type="term" value="C:DNA polymerase complex"/>
    <property type="evidence" value="ECO:0007669"/>
    <property type="project" value="UniProtKB-ARBA"/>
</dbReference>
<dbReference type="Gene3D" id="3.30.420.10">
    <property type="entry name" value="Ribonuclease H-like superfamily/Ribonuclease H"/>
    <property type="match status" value="1"/>
</dbReference>
<evidence type="ECO:0000313" key="8">
    <source>
        <dbReference type="WBParaSite" id="HCON_00161550-00001"/>
    </source>
</evidence>
<dbReference type="SUPFAM" id="SSF56672">
    <property type="entry name" value="DNA/RNA polymerases"/>
    <property type="match status" value="1"/>
</dbReference>
<dbReference type="GO" id="GO:0008270">
    <property type="term" value="F:zinc ion binding"/>
    <property type="evidence" value="ECO:0007669"/>
    <property type="project" value="UniProtKB-KW"/>
</dbReference>
<dbReference type="OMA" id="NIRETEW"/>
<dbReference type="Gene3D" id="4.10.60.10">
    <property type="entry name" value="Zinc finger, CCHC-type"/>
    <property type="match status" value="1"/>
</dbReference>
<feature type="domain" description="CCHC-type" evidence="5">
    <location>
        <begin position="407"/>
        <end position="422"/>
    </location>
</feature>
<dbReference type="PROSITE" id="PS50175">
    <property type="entry name" value="ASP_PROT_RETROV"/>
    <property type="match status" value="1"/>
</dbReference>
<evidence type="ECO:0000259" key="6">
    <source>
        <dbReference type="PROSITE" id="PS50175"/>
    </source>
</evidence>
<dbReference type="SUPFAM" id="SSF57756">
    <property type="entry name" value="Retrovirus zinc finger-like domains"/>
    <property type="match status" value="1"/>
</dbReference>
<organism evidence="7 8">
    <name type="scientific">Haemonchus contortus</name>
    <name type="common">Barber pole worm</name>
    <dbReference type="NCBI Taxonomy" id="6289"/>
    <lineage>
        <taxon>Eukaryota</taxon>
        <taxon>Metazoa</taxon>
        <taxon>Ecdysozoa</taxon>
        <taxon>Nematoda</taxon>
        <taxon>Chromadorea</taxon>
        <taxon>Rhabditida</taxon>
        <taxon>Rhabditina</taxon>
        <taxon>Rhabditomorpha</taxon>
        <taxon>Strongyloidea</taxon>
        <taxon>Trichostrongylidae</taxon>
        <taxon>Haemonchus</taxon>
    </lineage>
</organism>
<dbReference type="GO" id="GO:0006259">
    <property type="term" value="P:DNA metabolic process"/>
    <property type="evidence" value="ECO:0007669"/>
    <property type="project" value="UniProtKB-ARBA"/>
</dbReference>